<protein>
    <submittedName>
        <fullName evidence="6">Putative leucine-rich repeat-containing protein 45-like</fullName>
    </submittedName>
</protein>
<evidence type="ECO:0000313" key="6">
    <source>
        <dbReference type="EMBL" id="ROT76260.1"/>
    </source>
</evidence>
<feature type="coiled-coil region" evidence="5">
    <location>
        <begin position="250"/>
        <end position="277"/>
    </location>
</feature>
<proteinExistence type="predicted"/>
<feature type="coiled-coil region" evidence="5">
    <location>
        <begin position="310"/>
        <end position="387"/>
    </location>
</feature>
<sequence length="633" mass="70870">MSNPCELFKALCKKYNIEVQDNVCQALSQTPTLDLANQTLAVGTCAVLGKILQSTTCIRKASFEDCLLEEDGIKSILLGLCGNSSVKTLSLKGNSIQGNGTHAVSKMLRHNSTITRLSLEWNNLGLCTESFAAFCESAGNNSALQYLDLRSNQLGTDAAVHIAQALAKNNTLTAIDIRWNSLGKAGGKTILESLHHNRNLKKIDLVGNNIPNDIISSIEQEIAQNSRAAVVTQKYTTCTEVLKQQLEHHERHSTHEIERLQEALAETELKLNKTIKQSSFHTGQLEESLHSKKLEVEAVESKLSLVTSALQLCQERLATIESRNKTLEEELQRHQELTLKQSNRDRETMEAMKTEHSEIERTMQNTIAKLEAQIGELEFQKSNQKRQVLDLREMVCSLQSEVKGARVECEELVSSEVAKHKEVMRMMEQQHNTEVQRIKNEYHQVETEMRDKLSNMEARRSETEVEITSLRVQVTTERTTAQSQQTSLRQQLKAEHAAIVHGLEERLRSMEESRNDAEERMRSQIATCSSLTATNAKLNTQLHALRNQLTQVEALERKFEAESLGFRVPTPVNEALLCSPFLRHRHSAPAPGSRGGGAGLILAFSARSGSQAGRALSYPRKCVIEIRMSQILH</sequence>
<dbReference type="Pfam" id="PF13516">
    <property type="entry name" value="LRR_6"/>
    <property type="match status" value="3"/>
</dbReference>
<dbReference type="EMBL" id="QCYY01001677">
    <property type="protein sequence ID" value="ROT76260.1"/>
    <property type="molecule type" value="Genomic_DNA"/>
</dbReference>
<dbReference type="STRING" id="6689.A0A423TII4"/>
<feature type="coiled-coil region" evidence="5">
    <location>
        <begin position="428"/>
        <end position="473"/>
    </location>
</feature>
<feature type="coiled-coil region" evidence="5">
    <location>
        <begin position="500"/>
        <end position="562"/>
    </location>
</feature>
<dbReference type="OrthoDB" id="6347918at2759"/>
<organism evidence="6 7">
    <name type="scientific">Penaeus vannamei</name>
    <name type="common">Whiteleg shrimp</name>
    <name type="synonym">Litopenaeus vannamei</name>
    <dbReference type="NCBI Taxonomy" id="6689"/>
    <lineage>
        <taxon>Eukaryota</taxon>
        <taxon>Metazoa</taxon>
        <taxon>Ecdysozoa</taxon>
        <taxon>Arthropoda</taxon>
        <taxon>Crustacea</taxon>
        <taxon>Multicrustacea</taxon>
        <taxon>Malacostraca</taxon>
        <taxon>Eumalacostraca</taxon>
        <taxon>Eucarida</taxon>
        <taxon>Decapoda</taxon>
        <taxon>Dendrobranchiata</taxon>
        <taxon>Penaeoidea</taxon>
        <taxon>Penaeidae</taxon>
        <taxon>Penaeus</taxon>
    </lineage>
</organism>
<dbReference type="InterPro" id="IPR052116">
    <property type="entry name" value="Centro_Cilium_Assembly"/>
</dbReference>
<dbReference type="PANTHER" id="PTHR23170:SF3">
    <property type="entry name" value="LEUCINE-RICH REPEAT-CONTAINING PROTEIN 45"/>
    <property type="match status" value="1"/>
</dbReference>
<keyword evidence="7" id="KW-1185">Reference proteome</keyword>
<accession>A0A423TII4</accession>
<keyword evidence="3 5" id="KW-0175">Coiled coil</keyword>
<keyword evidence="4" id="KW-0206">Cytoskeleton</keyword>
<reference evidence="6 7" key="2">
    <citation type="submission" date="2019-01" db="EMBL/GenBank/DDBJ databases">
        <title>The decoding of complex shrimp genome reveals the adaptation for benthos swimmer, frequently molting mechanism and breeding impact on genome.</title>
        <authorList>
            <person name="Sun Y."/>
            <person name="Gao Y."/>
            <person name="Yu Y."/>
        </authorList>
    </citation>
    <scope>NUCLEOTIDE SEQUENCE [LARGE SCALE GENOMIC DNA]</scope>
    <source>
        <tissue evidence="6">Muscle</tissue>
    </source>
</reference>
<name>A0A423TII4_PENVA</name>
<keyword evidence="2" id="KW-0963">Cytoplasm</keyword>
<evidence type="ECO:0000256" key="3">
    <source>
        <dbReference type="ARBA" id="ARBA00023054"/>
    </source>
</evidence>
<dbReference type="GO" id="GO:0005813">
    <property type="term" value="C:centrosome"/>
    <property type="evidence" value="ECO:0007669"/>
    <property type="project" value="UniProtKB-SubCell"/>
</dbReference>
<evidence type="ECO:0000256" key="2">
    <source>
        <dbReference type="ARBA" id="ARBA00022490"/>
    </source>
</evidence>
<dbReference type="GO" id="GO:0005886">
    <property type="term" value="C:plasma membrane"/>
    <property type="evidence" value="ECO:0007669"/>
    <property type="project" value="TreeGrafter"/>
</dbReference>
<dbReference type="Proteomes" id="UP000283509">
    <property type="component" value="Unassembled WGS sequence"/>
</dbReference>
<evidence type="ECO:0000256" key="5">
    <source>
        <dbReference type="SAM" id="Coils"/>
    </source>
</evidence>
<evidence type="ECO:0000313" key="7">
    <source>
        <dbReference type="Proteomes" id="UP000283509"/>
    </source>
</evidence>
<reference evidence="6 7" key="1">
    <citation type="submission" date="2018-04" db="EMBL/GenBank/DDBJ databases">
        <authorList>
            <person name="Zhang X."/>
            <person name="Yuan J."/>
            <person name="Li F."/>
            <person name="Xiang J."/>
        </authorList>
    </citation>
    <scope>NUCLEOTIDE SEQUENCE [LARGE SCALE GENOMIC DNA]</scope>
    <source>
        <tissue evidence="6">Muscle</tissue>
    </source>
</reference>
<evidence type="ECO:0000256" key="4">
    <source>
        <dbReference type="ARBA" id="ARBA00023212"/>
    </source>
</evidence>
<dbReference type="Gene3D" id="3.80.10.10">
    <property type="entry name" value="Ribonuclease Inhibitor"/>
    <property type="match status" value="2"/>
</dbReference>
<dbReference type="SUPFAM" id="SSF52047">
    <property type="entry name" value="RNI-like"/>
    <property type="match status" value="1"/>
</dbReference>
<dbReference type="AlphaFoldDB" id="A0A423TII4"/>
<comment type="subcellular location">
    <subcellularLocation>
        <location evidence="1">Cytoplasm</location>
        <location evidence="1">Cytoskeleton</location>
        <location evidence="1">Microtubule organizing center</location>
        <location evidence="1">Centrosome</location>
    </subcellularLocation>
</comment>
<dbReference type="SMART" id="SM00368">
    <property type="entry name" value="LRR_RI"/>
    <property type="match status" value="3"/>
</dbReference>
<dbReference type="InterPro" id="IPR001611">
    <property type="entry name" value="Leu-rich_rpt"/>
</dbReference>
<gene>
    <name evidence="6" type="ORF">C7M84_005154</name>
</gene>
<dbReference type="PANTHER" id="PTHR23170">
    <property type="entry name" value="NY-REN-58 ANTIGEN"/>
    <property type="match status" value="1"/>
</dbReference>
<comment type="caution">
    <text evidence="6">The sequence shown here is derived from an EMBL/GenBank/DDBJ whole genome shotgun (WGS) entry which is preliminary data.</text>
</comment>
<evidence type="ECO:0000256" key="1">
    <source>
        <dbReference type="ARBA" id="ARBA00004300"/>
    </source>
</evidence>
<dbReference type="InterPro" id="IPR032675">
    <property type="entry name" value="LRR_dom_sf"/>
</dbReference>